<name>A0A9Q3FL63_9BASI</name>
<keyword evidence="3" id="KW-1185">Reference proteome</keyword>
<dbReference type="EMBL" id="AVOT02045759">
    <property type="protein sequence ID" value="MBW0541109.1"/>
    <property type="molecule type" value="Genomic_DNA"/>
</dbReference>
<protein>
    <submittedName>
        <fullName evidence="2">Uncharacterized protein</fullName>
    </submittedName>
</protein>
<feature type="chain" id="PRO_5040261363" evidence="1">
    <location>
        <begin position="20"/>
        <end position="241"/>
    </location>
</feature>
<dbReference type="Proteomes" id="UP000765509">
    <property type="component" value="Unassembled WGS sequence"/>
</dbReference>
<comment type="caution">
    <text evidence="2">The sequence shown here is derived from an EMBL/GenBank/DDBJ whole genome shotgun (WGS) entry which is preliminary data.</text>
</comment>
<evidence type="ECO:0000313" key="2">
    <source>
        <dbReference type="EMBL" id="MBW0541109.1"/>
    </source>
</evidence>
<proteinExistence type="predicted"/>
<organism evidence="2 3">
    <name type="scientific">Austropuccinia psidii MF-1</name>
    <dbReference type="NCBI Taxonomy" id="1389203"/>
    <lineage>
        <taxon>Eukaryota</taxon>
        <taxon>Fungi</taxon>
        <taxon>Dikarya</taxon>
        <taxon>Basidiomycota</taxon>
        <taxon>Pucciniomycotina</taxon>
        <taxon>Pucciniomycetes</taxon>
        <taxon>Pucciniales</taxon>
        <taxon>Sphaerophragmiaceae</taxon>
        <taxon>Austropuccinia</taxon>
    </lineage>
</organism>
<accession>A0A9Q3FL63</accession>
<gene>
    <name evidence="2" type="ORF">O181_080824</name>
</gene>
<dbReference type="AlphaFoldDB" id="A0A9Q3FL63"/>
<evidence type="ECO:0000313" key="3">
    <source>
        <dbReference type="Proteomes" id="UP000765509"/>
    </source>
</evidence>
<reference evidence="2" key="1">
    <citation type="submission" date="2021-03" db="EMBL/GenBank/DDBJ databases">
        <title>Draft genome sequence of rust myrtle Austropuccinia psidii MF-1, a brazilian biotype.</title>
        <authorList>
            <person name="Quecine M.C."/>
            <person name="Pachon D.M.R."/>
            <person name="Bonatelli M.L."/>
            <person name="Correr F.H."/>
            <person name="Franceschini L.M."/>
            <person name="Leite T.F."/>
            <person name="Margarido G.R.A."/>
            <person name="Almeida C.A."/>
            <person name="Ferrarezi J.A."/>
            <person name="Labate C.A."/>
        </authorList>
    </citation>
    <scope>NUCLEOTIDE SEQUENCE</scope>
    <source>
        <strain evidence="2">MF-1</strain>
    </source>
</reference>
<evidence type="ECO:0000256" key="1">
    <source>
        <dbReference type="SAM" id="SignalP"/>
    </source>
</evidence>
<keyword evidence="1" id="KW-0732">Signal</keyword>
<sequence length="241" mass="27009">MSFWGHLGHLWPLWPAVHGTLRPLLAKRGQGGRLSAPTARWVPNHKWAHLSQFWPQNAINPKWPKTTLGPKVAINQSMASGNHQRPPAQLKTRIPLQLRGRLLLLQCTLYSMIQEWTKLSDYKSSTQSITIFKGGIFSYSVWKLPGGYQKTIQGPQPPGPAGVGFSILIRTILGEILRGNQSFQSLSRNQVFSIPWTTQLVHTGSKQASCMALAQLGQFSPTVKLSRWPELYRPNSDNTAR</sequence>
<feature type="signal peptide" evidence="1">
    <location>
        <begin position="1"/>
        <end position="19"/>
    </location>
</feature>